<accession>A0A6J5MX50</accession>
<evidence type="ECO:0000313" key="1">
    <source>
        <dbReference type="EMBL" id="CAB4150912.1"/>
    </source>
</evidence>
<reference evidence="1" key="1">
    <citation type="submission" date="2020-04" db="EMBL/GenBank/DDBJ databases">
        <authorList>
            <person name="Chiriac C."/>
            <person name="Salcher M."/>
            <person name="Ghai R."/>
            <person name="Kavagutti S V."/>
        </authorList>
    </citation>
    <scope>NUCLEOTIDE SEQUENCE</scope>
</reference>
<gene>
    <name evidence="1" type="ORF">UFOVP577_58</name>
</gene>
<organism evidence="1">
    <name type="scientific">uncultured Caudovirales phage</name>
    <dbReference type="NCBI Taxonomy" id="2100421"/>
    <lineage>
        <taxon>Viruses</taxon>
        <taxon>Duplodnaviria</taxon>
        <taxon>Heunggongvirae</taxon>
        <taxon>Uroviricota</taxon>
        <taxon>Caudoviricetes</taxon>
        <taxon>Peduoviridae</taxon>
        <taxon>Maltschvirus</taxon>
        <taxon>Maltschvirus maltsch</taxon>
    </lineage>
</organism>
<sequence>MNVITPVDGTNNIRYADFVRVTTPSATYRFATTPSALTISAVDAEPFDALGALIKVGNAQRDIKSTANETTFTLVGIDTALLGWVLGQEIKGSQIEAWHGFFDTNGALITTGGAGGLYQFFNGYISSFSINEEWMEETRQFVGIITVAASAIQIILQNRIAGRYTNNNSWQFFDAGDTSMNRVAFISTINYLFGKSG</sequence>
<dbReference type="EMBL" id="LR796547">
    <property type="protein sequence ID" value="CAB4150912.1"/>
    <property type="molecule type" value="Genomic_DNA"/>
</dbReference>
<name>A0A6J5MX50_9CAUD</name>
<proteinExistence type="predicted"/>
<protein>
    <submittedName>
        <fullName evidence="1">Uncharacterized protein</fullName>
    </submittedName>
</protein>